<keyword evidence="3 6" id="KW-0812">Transmembrane</keyword>
<feature type="transmembrane region" description="Helical" evidence="6">
    <location>
        <begin position="57"/>
        <end position="77"/>
    </location>
</feature>
<comment type="caution">
    <text evidence="8">The sequence shown here is derived from an EMBL/GenBank/DDBJ whole genome shotgun (WGS) entry which is preliminary data.</text>
</comment>
<dbReference type="InterPro" id="IPR020846">
    <property type="entry name" value="MFS_dom"/>
</dbReference>
<gene>
    <name evidence="8" type="ORF">AYL99_07927</name>
</gene>
<evidence type="ECO:0000256" key="4">
    <source>
        <dbReference type="ARBA" id="ARBA00022989"/>
    </source>
</evidence>
<name>A0A178ZBP4_9EURO</name>
<dbReference type="PANTHER" id="PTHR23501">
    <property type="entry name" value="MAJOR FACILITATOR SUPERFAMILY"/>
    <property type="match status" value="1"/>
</dbReference>
<dbReference type="InterPro" id="IPR036259">
    <property type="entry name" value="MFS_trans_sf"/>
</dbReference>
<dbReference type="SUPFAM" id="SSF103473">
    <property type="entry name" value="MFS general substrate transporter"/>
    <property type="match status" value="1"/>
</dbReference>
<dbReference type="OrthoDB" id="10021397at2759"/>
<dbReference type="GO" id="GO:0005886">
    <property type="term" value="C:plasma membrane"/>
    <property type="evidence" value="ECO:0007669"/>
    <property type="project" value="TreeGrafter"/>
</dbReference>
<dbReference type="GeneID" id="30012095"/>
<evidence type="ECO:0000256" key="2">
    <source>
        <dbReference type="ARBA" id="ARBA00022448"/>
    </source>
</evidence>
<dbReference type="Gene3D" id="1.20.1250.20">
    <property type="entry name" value="MFS general substrate transporter like domains"/>
    <property type="match status" value="1"/>
</dbReference>
<evidence type="ECO:0000256" key="1">
    <source>
        <dbReference type="ARBA" id="ARBA00004141"/>
    </source>
</evidence>
<proteinExistence type="predicted"/>
<evidence type="ECO:0000256" key="6">
    <source>
        <dbReference type="SAM" id="Phobius"/>
    </source>
</evidence>
<dbReference type="AlphaFoldDB" id="A0A178ZBP4"/>
<evidence type="ECO:0000256" key="3">
    <source>
        <dbReference type="ARBA" id="ARBA00022692"/>
    </source>
</evidence>
<evidence type="ECO:0000259" key="7">
    <source>
        <dbReference type="PROSITE" id="PS50850"/>
    </source>
</evidence>
<sequence>MFRSALDTSIISTAIPRITYQFGTVKDVGWYGSAYPITNAAFQSTLGKPYKDFPFKWTILLTVSIFELGNVICAVAHSSSVLILGKVIAGMGGAGAMTGAFIIIAFSAKPQYR</sequence>
<evidence type="ECO:0000313" key="8">
    <source>
        <dbReference type="EMBL" id="OAP57189.1"/>
    </source>
</evidence>
<dbReference type="InterPro" id="IPR011701">
    <property type="entry name" value="MFS"/>
</dbReference>
<keyword evidence="9" id="KW-1185">Reference proteome</keyword>
<feature type="domain" description="Major facilitator superfamily (MFS) profile" evidence="7">
    <location>
        <begin position="1"/>
        <end position="113"/>
    </location>
</feature>
<feature type="transmembrane region" description="Helical" evidence="6">
    <location>
        <begin position="83"/>
        <end position="106"/>
    </location>
</feature>
<accession>A0A178ZBP4</accession>
<evidence type="ECO:0000256" key="5">
    <source>
        <dbReference type="ARBA" id="ARBA00023136"/>
    </source>
</evidence>
<dbReference type="GO" id="GO:0022857">
    <property type="term" value="F:transmembrane transporter activity"/>
    <property type="evidence" value="ECO:0007669"/>
    <property type="project" value="InterPro"/>
</dbReference>
<dbReference type="RefSeq" id="XP_018690556.1">
    <property type="nucleotide sequence ID" value="XM_018839435.1"/>
</dbReference>
<dbReference type="EMBL" id="LVYI01000007">
    <property type="protein sequence ID" value="OAP57189.1"/>
    <property type="molecule type" value="Genomic_DNA"/>
</dbReference>
<keyword evidence="2" id="KW-0813">Transport</keyword>
<dbReference type="Pfam" id="PF07690">
    <property type="entry name" value="MFS_1"/>
    <property type="match status" value="1"/>
</dbReference>
<dbReference type="PROSITE" id="PS50850">
    <property type="entry name" value="MFS"/>
    <property type="match status" value="1"/>
</dbReference>
<dbReference type="PANTHER" id="PTHR23501:SF177">
    <property type="entry name" value="MAJOR FACILITATOR SUPERFAMILY (MFS) PROFILE DOMAIN-CONTAINING PROTEIN-RELATED"/>
    <property type="match status" value="1"/>
</dbReference>
<keyword evidence="4 6" id="KW-1133">Transmembrane helix</keyword>
<reference evidence="8 9" key="1">
    <citation type="submission" date="2016-04" db="EMBL/GenBank/DDBJ databases">
        <title>Draft genome of Fonsecaea erecta CBS 125763.</title>
        <authorList>
            <person name="Weiss V.A."/>
            <person name="Vicente V.A."/>
            <person name="Raittz R.T."/>
            <person name="Moreno L.F."/>
            <person name="De Souza E.M."/>
            <person name="Pedrosa F.O."/>
            <person name="Steffens M.B."/>
            <person name="Faoro H."/>
            <person name="Tadra-Sfeir M.Z."/>
            <person name="Najafzadeh M.J."/>
            <person name="Felipe M.S."/>
            <person name="Teixeira M."/>
            <person name="Sun J."/>
            <person name="Xi L."/>
            <person name="Gomes R."/>
            <person name="De Azevedo C.M."/>
            <person name="Salgado C.G."/>
            <person name="Da Silva M.B."/>
            <person name="Nascimento M.F."/>
            <person name="Queiroz-Telles F."/>
            <person name="Attili D.S."/>
            <person name="Gorbushina A."/>
        </authorList>
    </citation>
    <scope>NUCLEOTIDE SEQUENCE [LARGE SCALE GENOMIC DNA]</scope>
    <source>
        <strain evidence="8 9">CBS 125763</strain>
    </source>
</reference>
<protein>
    <recommendedName>
        <fullName evidence="7">Major facilitator superfamily (MFS) profile domain-containing protein</fullName>
    </recommendedName>
</protein>
<dbReference type="Proteomes" id="UP000078343">
    <property type="component" value="Unassembled WGS sequence"/>
</dbReference>
<keyword evidence="5 6" id="KW-0472">Membrane</keyword>
<comment type="subcellular location">
    <subcellularLocation>
        <location evidence="1">Membrane</location>
        <topology evidence="1">Multi-pass membrane protein</topology>
    </subcellularLocation>
</comment>
<evidence type="ECO:0000313" key="9">
    <source>
        <dbReference type="Proteomes" id="UP000078343"/>
    </source>
</evidence>
<organism evidence="8 9">
    <name type="scientific">Fonsecaea erecta</name>
    <dbReference type="NCBI Taxonomy" id="1367422"/>
    <lineage>
        <taxon>Eukaryota</taxon>
        <taxon>Fungi</taxon>
        <taxon>Dikarya</taxon>
        <taxon>Ascomycota</taxon>
        <taxon>Pezizomycotina</taxon>
        <taxon>Eurotiomycetes</taxon>
        <taxon>Chaetothyriomycetidae</taxon>
        <taxon>Chaetothyriales</taxon>
        <taxon>Herpotrichiellaceae</taxon>
        <taxon>Fonsecaea</taxon>
    </lineage>
</organism>